<dbReference type="SUPFAM" id="SSF69318">
    <property type="entry name" value="Integrin alpha N-terminal domain"/>
    <property type="match status" value="1"/>
</dbReference>
<organism evidence="2 3">
    <name type="scientific">Mycobacterium fragae</name>
    <dbReference type="NCBI Taxonomy" id="1260918"/>
    <lineage>
        <taxon>Bacteria</taxon>
        <taxon>Bacillati</taxon>
        <taxon>Actinomycetota</taxon>
        <taxon>Actinomycetes</taxon>
        <taxon>Mycobacteriales</taxon>
        <taxon>Mycobacteriaceae</taxon>
        <taxon>Mycobacterium</taxon>
    </lineage>
</organism>
<comment type="caution">
    <text evidence="2">The sequence shown here is derived from an EMBL/GenBank/DDBJ whole genome shotgun (WGS) entry which is preliminary data.</text>
</comment>
<keyword evidence="1" id="KW-0732">Signal</keyword>
<proteinExistence type="predicted"/>
<protein>
    <submittedName>
        <fullName evidence="2">Uncharacterized protein</fullName>
    </submittedName>
</protein>
<name>A0A1X1USF0_9MYCO</name>
<dbReference type="STRING" id="1260918.AWC06_16000"/>
<dbReference type="OrthoDB" id="4711865at2"/>
<sequence length="230" mass="23582">MLPRLLAASLALAALATAVRTAPPAAAAACPAGGEPPPPRAVQLQVDDLDGDGLPDALWIGGVRKTDGATHRFVGVSTASGAVSDVEITTASPLPLRALAIDAQQDGSHQIIVSDGRGAHLYGFADCRIQTVVDNQGAPFLFDLENRRGTGTGVGCADLGDGPRLAGLQALQHNDQWTVRRTEINLNGTIASIGRSDTVTARSAQDPAVTAAQTITCGSLSIDHDGVQEP</sequence>
<evidence type="ECO:0000256" key="1">
    <source>
        <dbReference type="SAM" id="SignalP"/>
    </source>
</evidence>
<gene>
    <name evidence="2" type="ORF">AWC06_16000</name>
</gene>
<evidence type="ECO:0000313" key="2">
    <source>
        <dbReference type="EMBL" id="ORV59631.1"/>
    </source>
</evidence>
<feature type="signal peptide" evidence="1">
    <location>
        <begin position="1"/>
        <end position="27"/>
    </location>
</feature>
<dbReference type="InterPro" id="IPR028994">
    <property type="entry name" value="Integrin_alpha_N"/>
</dbReference>
<dbReference type="EMBL" id="LQOW01000024">
    <property type="protein sequence ID" value="ORV59631.1"/>
    <property type="molecule type" value="Genomic_DNA"/>
</dbReference>
<evidence type="ECO:0000313" key="3">
    <source>
        <dbReference type="Proteomes" id="UP000194000"/>
    </source>
</evidence>
<feature type="chain" id="PRO_5013185454" evidence="1">
    <location>
        <begin position="28"/>
        <end position="230"/>
    </location>
</feature>
<accession>A0A1X1USF0</accession>
<dbReference type="RefSeq" id="WP_085197524.1">
    <property type="nucleotide sequence ID" value="NZ_JACKVI010000014.1"/>
</dbReference>
<reference evidence="2 3" key="1">
    <citation type="submission" date="2016-01" db="EMBL/GenBank/DDBJ databases">
        <title>The new phylogeny of the genus Mycobacterium.</title>
        <authorList>
            <person name="Tarcisio F."/>
            <person name="Conor M."/>
            <person name="Antonella G."/>
            <person name="Elisabetta G."/>
            <person name="Giulia F.S."/>
            <person name="Sara T."/>
            <person name="Anna F."/>
            <person name="Clotilde B."/>
            <person name="Roberto B."/>
            <person name="Veronica D.S."/>
            <person name="Fabio R."/>
            <person name="Monica P."/>
            <person name="Olivier J."/>
            <person name="Enrico T."/>
            <person name="Nicola S."/>
        </authorList>
    </citation>
    <scope>NUCLEOTIDE SEQUENCE [LARGE SCALE GENOMIC DNA]</scope>
    <source>
        <strain evidence="2 3">DSM 45731</strain>
    </source>
</reference>
<keyword evidence="3" id="KW-1185">Reference proteome</keyword>
<dbReference type="Proteomes" id="UP000194000">
    <property type="component" value="Unassembled WGS sequence"/>
</dbReference>
<dbReference type="AlphaFoldDB" id="A0A1X1USF0"/>